<protein>
    <submittedName>
        <fullName evidence="2">Membrane protein YfcA</fullName>
    </submittedName>
</protein>
<comment type="caution">
    <text evidence="2">The sequence shown here is derived from an EMBL/GenBank/DDBJ whole genome shotgun (WGS) entry which is preliminary data.</text>
</comment>
<evidence type="ECO:0000256" key="1">
    <source>
        <dbReference type="SAM" id="Phobius"/>
    </source>
</evidence>
<gene>
    <name evidence="2" type="ORF">J2S55_002543</name>
</gene>
<dbReference type="PROSITE" id="PS51257">
    <property type="entry name" value="PROKAR_LIPOPROTEIN"/>
    <property type="match status" value="1"/>
</dbReference>
<name>A0ABT9R220_9ACTN</name>
<reference evidence="2 3" key="1">
    <citation type="submission" date="2023-07" db="EMBL/GenBank/DDBJ databases">
        <title>Sequencing the genomes of 1000 actinobacteria strains.</title>
        <authorList>
            <person name="Klenk H.-P."/>
        </authorList>
    </citation>
    <scope>NUCLEOTIDE SEQUENCE [LARGE SCALE GENOMIC DNA]</scope>
    <source>
        <strain evidence="2 3">DSM 44109</strain>
    </source>
</reference>
<keyword evidence="1" id="KW-1133">Transmembrane helix</keyword>
<feature type="transmembrane region" description="Helical" evidence="1">
    <location>
        <begin position="53"/>
        <end position="70"/>
    </location>
</feature>
<sequence>MAKELIWMDLRVTQVALLGVSCLIAALGVYTLVTNRVPRLRFLPRDPRKPRRYGWGVILIALFGFTGALGQDVMEPGSGPDLALLVLSYVFFVPGIVLVMLSGKRSQ</sequence>
<evidence type="ECO:0000313" key="2">
    <source>
        <dbReference type="EMBL" id="MDP9863277.1"/>
    </source>
</evidence>
<keyword evidence="3" id="KW-1185">Reference proteome</keyword>
<feature type="transmembrane region" description="Helical" evidence="1">
    <location>
        <begin position="12"/>
        <end position="33"/>
    </location>
</feature>
<dbReference type="Proteomes" id="UP001230426">
    <property type="component" value="Unassembled WGS sequence"/>
</dbReference>
<dbReference type="EMBL" id="JAUSRB010000002">
    <property type="protein sequence ID" value="MDP9863277.1"/>
    <property type="molecule type" value="Genomic_DNA"/>
</dbReference>
<feature type="transmembrane region" description="Helical" evidence="1">
    <location>
        <begin position="82"/>
        <end position="101"/>
    </location>
</feature>
<dbReference type="RefSeq" id="WP_306860010.1">
    <property type="nucleotide sequence ID" value="NZ_JAUSRB010000002.1"/>
</dbReference>
<accession>A0ABT9R220</accession>
<evidence type="ECO:0000313" key="3">
    <source>
        <dbReference type="Proteomes" id="UP001230426"/>
    </source>
</evidence>
<proteinExistence type="predicted"/>
<organism evidence="2 3">
    <name type="scientific">Streptosporangium brasiliense</name>
    <dbReference type="NCBI Taxonomy" id="47480"/>
    <lineage>
        <taxon>Bacteria</taxon>
        <taxon>Bacillati</taxon>
        <taxon>Actinomycetota</taxon>
        <taxon>Actinomycetes</taxon>
        <taxon>Streptosporangiales</taxon>
        <taxon>Streptosporangiaceae</taxon>
        <taxon>Streptosporangium</taxon>
    </lineage>
</organism>
<keyword evidence="1" id="KW-0472">Membrane</keyword>
<keyword evidence="1" id="KW-0812">Transmembrane</keyword>